<feature type="transmembrane region" description="Helical" evidence="1">
    <location>
        <begin position="85"/>
        <end position="108"/>
    </location>
</feature>
<feature type="transmembrane region" description="Helical" evidence="1">
    <location>
        <begin position="58"/>
        <end position="79"/>
    </location>
</feature>
<dbReference type="InterPro" id="IPR050327">
    <property type="entry name" value="Proton-linked_MCT"/>
</dbReference>
<feature type="transmembrane region" description="Helical" evidence="1">
    <location>
        <begin position="20"/>
        <end position="46"/>
    </location>
</feature>
<evidence type="ECO:0000313" key="2">
    <source>
        <dbReference type="EMBL" id="OWF43930.1"/>
    </source>
</evidence>
<name>A0A210Q5B3_MIZYE</name>
<feature type="transmembrane region" description="Helical" evidence="1">
    <location>
        <begin position="173"/>
        <end position="197"/>
    </location>
</feature>
<dbReference type="InterPro" id="IPR036259">
    <property type="entry name" value="MFS_trans_sf"/>
</dbReference>
<gene>
    <name evidence="2" type="ORF">KP79_PYT06622</name>
</gene>
<evidence type="ECO:0000313" key="3">
    <source>
        <dbReference type="Proteomes" id="UP000242188"/>
    </source>
</evidence>
<sequence>MSVLNLELLRVFGESRLKTALVQSVTTGIIEIAGFGFSFTFVSCGTSVGEYFDGKAKLVAISIIGTGAGCGGMVIPFLLDYLIEMYGLRGCVLIVGGLVGNMICFFAVCKPKSVGLHKTKLDCSGNADRKQSAIHQPLDEDRVTIDNAILNNKNIPGKQNTCTEKLNSLRKNYIFIIFIFGISLTFSAFGAALIYMLEFFKKKGFAEDKAMLFYFYMNISATLGRLIPGLCILLPHIDGLVISAICTIVSCLSSLGLLGATTYYQHVILMCVFGMTLGCANTVLSMTTMELVGLDNYAIGMGILLLVIGPSSICAGAVSGWLVDLTGSYHASYYSVAVAHGVACCLFVLAATLQKFNRSQAYCKCINN</sequence>
<evidence type="ECO:0000256" key="1">
    <source>
        <dbReference type="SAM" id="Phobius"/>
    </source>
</evidence>
<dbReference type="InterPro" id="IPR011701">
    <property type="entry name" value="MFS"/>
</dbReference>
<dbReference type="Pfam" id="PF07690">
    <property type="entry name" value="MFS_1"/>
    <property type="match status" value="1"/>
</dbReference>
<dbReference type="AlphaFoldDB" id="A0A210Q5B3"/>
<keyword evidence="1" id="KW-0812">Transmembrane</keyword>
<dbReference type="Proteomes" id="UP000242188">
    <property type="component" value="Unassembled WGS sequence"/>
</dbReference>
<dbReference type="Gene3D" id="1.20.1250.20">
    <property type="entry name" value="MFS general substrate transporter like domains"/>
    <property type="match status" value="1"/>
</dbReference>
<keyword evidence="1" id="KW-0472">Membrane</keyword>
<keyword evidence="3" id="KW-1185">Reference proteome</keyword>
<proteinExistence type="predicted"/>
<feature type="transmembrane region" description="Helical" evidence="1">
    <location>
        <begin position="296"/>
        <end position="321"/>
    </location>
</feature>
<dbReference type="EMBL" id="NEDP02004983">
    <property type="protein sequence ID" value="OWF43930.1"/>
    <property type="molecule type" value="Genomic_DNA"/>
</dbReference>
<organism evidence="2 3">
    <name type="scientific">Mizuhopecten yessoensis</name>
    <name type="common">Japanese scallop</name>
    <name type="synonym">Patinopecten yessoensis</name>
    <dbReference type="NCBI Taxonomy" id="6573"/>
    <lineage>
        <taxon>Eukaryota</taxon>
        <taxon>Metazoa</taxon>
        <taxon>Spiralia</taxon>
        <taxon>Lophotrochozoa</taxon>
        <taxon>Mollusca</taxon>
        <taxon>Bivalvia</taxon>
        <taxon>Autobranchia</taxon>
        <taxon>Pteriomorphia</taxon>
        <taxon>Pectinida</taxon>
        <taxon>Pectinoidea</taxon>
        <taxon>Pectinidae</taxon>
        <taxon>Mizuhopecten</taxon>
    </lineage>
</organism>
<feature type="transmembrane region" description="Helical" evidence="1">
    <location>
        <begin position="213"/>
        <end position="233"/>
    </location>
</feature>
<dbReference type="PANTHER" id="PTHR11360">
    <property type="entry name" value="MONOCARBOXYLATE TRANSPORTER"/>
    <property type="match status" value="1"/>
</dbReference>
<dbReference type="GO" id="GO:0008028">
    <property type="term" value="F:monocarboxylic acid transmembrane transporter activity"/>
    <property type="evidence" value="ECO:0007669"/>
    <property type="project" value="TreeGrafter"/>
</dbReference>
<reference evidence="2 3" key="1">
    <citation type="journal article" date="2017" name="Nat. Ecol. Evol.">
        <title>Scallop genome provides insights into evolution of bilaterian karyotype and development.</title>
        <authorList>
            <person name="Wang S."/>
            <person name="Zhang J."/>
            <person name="Jiao W."/>
            <person name="Li J."/>
            <person name="Xun X."/>
            <person name="Sun Y."/>
            <person name="Guo X."/>
            <person name="Huan P."/>
            <person name="Dong B."/>
            <person name="Zhang L."/>
            <person name="Hu X."/>
            <person name="Sun X."/>
            <person name="Wang J."/>
            <person name="Zhao C."/>
            <person name="Wang Y."/>
            <person name="Wang D."/>
            <person name="Huang X."/>
            <person name="Wang R."/>
            <person name="Lv J."/>
            <person name="Li Y."/>
            <person name="Zhang Z."/>
            <person name="Liu B."/>
            <person name="Lu W."/>
            <person name="Hui Y."/>
            <person name="Liang J."/>
            <person name="Zhou Z."/>
            <person name="Hou R."/>
            <person name="Li X."/>
            <person name="Liu Y."/>
            <person name="Li H."/>
            <person name="Ning X."/>
            <person name="Lin Y."/>
            <person name="Zhao L."/>
            <person name="Xing Q."/>
            <person name="Dou J."/>
            <person name="Li Y."/>
            <person name="Mao J."/>
            <person name="Guo H."/>
            <person name="Dou H."/>
            <person name="Li T."/>
            <person name="Mu C."/>
            <person name="Jiang W."/>
            <person name="Fu Q."/>
            <person name="Fu X."/>
            <person name="Miao Y."/>
            <person name="Liu J."/>
            <person name="Yu Q."/>
            <person name="Li R."/>
            <person name="Liao H."/>
            <person name="Li X."/>
            <person name="Kong Y."/>
            <person name="Jiang Z."/>
            <person name="Chourrout D."/>
            <person name="Li R."/>
            <person name="Bao Z."/>
        </authorList>
    </citation>
    <scope>NUCLEOTIDE SEQUENCE [LARGE SCALE GENOMIC DNA]</scope>
    <source>
        <strain evidence="2 3">PY_sf001</strain>
    </source>
</reference>
<keyword evidence="1" id="KW-1133">Transmembrane helix</keyword>
<dbReference type="PANTHER" id="PTHR11360:SF284">
    <property type="entry name" value="EG:103B4.3 PROTEIN-RELATED"/>
    <property type="match status" value="1"/>
</dbReference>
<feature type="transmembrane region" description="Helical" evidence="1">
    <location>
        <begin position="333"/>
        <end position="353"/>
    </location>
</feature>
<feature type="transmembrane region" description="Helical" evidence="1">
    <location>
        <begin position="240"/>
        <end position="258"/>
    </location>
</feature>
<dbReference type="OrthoDB" id="6099974at2759"/>
<comment type="caution">
    <text evidence="2">The sequence shown here is derived from an EMBL/GenBank/DDBJ whole genome shotgun (WGS) entry which is preliminary data.</text>
</comment>
<protein>
    <submittedName>
        <fullName evidence="2">Monocarboxylate transporter 12</fullName>
    </submittedName>
</protein>
<feature type="transmembrane region" description="Helical" evidence="1">
    <location>
        <begin position="264"/>
        <end position="284"/>
    </location>
</feature>
<dbReference type="SUPFAM" id="SSF103473">
    <property type="entry name" value="MFS general substrate transporter"/>
    <property type="match status" value="1"/>
</dbReference>
<accession>A0A210Q5B3</accession>